<dbReference type="Proteomes" id="UP001267638">
    <property type="component" value="Unassembled WGS sequence"/>
</dbReference>
<gene>
    <name evidence="1" type="ORF">J2W40_002683</name>
</gene>
<organism evidence="1 2">
    <name type="scientific">Sphingobium xenophagum</name>
    <dbReference type="NCBI Taxonomy" id="121428"/>
    <lineage>
        <taxon>Bacteria</taxon>
        <taxon>Pseudomonadati</taxon>
        <taxon>Pseudomonadota</taxon>
        <taxon>Alphaproteobacteria</taxon>
        <taxon>Sphingomonadales</taxon>
        <taxon>Sphingomonadaceae</taxon>
        <taxon>Sphingobium</taxon>
    </lineage>
</organism>
<evidence type="ECO:0000313" key="1">
    <source>
        <dbReference type="EMBL" id="MDR7155847.1"/>
    </source>
</evidence>
<proteinExistence type="predicted"/>
<accession>A0ABU1X2P2</accession>
<reference evidence="1 2" key="1">
    <citation type="submission" date="2023-07" db="EMBL/GenBank/DDBJ databases">
        <title>Sorghum-associated microbial communities from plants grown in Nebraska, USA.</title>
        <authorList>
            <person name="Schachtman D."/>
        </authorList>
    </citation>
    <scope>NUCLEOTIDE SEQUENCE [LARGE SCALE GENOMIC DNA]</scope>
    <source>
        <strain evidence="1 2">4256</strain>
    </source>
</reference>
<protein>
    <submittedName>
        <fullName evidence="1">Uncharacterized protein</fullName>
    </submittedName>
</protein>
<keyword evidence="2" id="KW-1185">Reference proteome</keyword>
<comment type="caution">
    <text evidence="1">The sequence shown here is derived from an EMBL/GenBank/DDBJ whole genome shotgun (WGS) entry which is preliminary data.</text>
</comment>
<sequence length="29" mass="3032">MILVFAVITLAENTVPSPSLSATRSSGRI</sequence>
<name>A0ABU1X2P2_SPHXE</name>
<evidence type="ECO:0000313" key="2">
    <source>
        <dbReference type="Proteomes" id="UP001267638"/>
    </source>
</evidence>
<dbReference type="EMBL" id="JAVDWV010000012">
    <property type="protein sequence ID" value="MDR7155847.1"/>
    <property type="molecule type" value="Genomic_DNA"/>
</dbReference>